<dbReference type="Pfam" id="PF13560">
    <property type="entry name" value="HTH_31"/>
    <property type="match status" value="1"/>
</dbReference>
<dbReference type="EMBL" id="JBEPBX010000055">
    <property type="protein sequence ID" value="MER6618273.1"/>
    <property type="molecule type" value="Genomic_DNA"/>
</dbReference>
<evidence type="ECO:0000313" key="3">
    <source>
        <dbReference type="Proteomes" id="UP001445472"/>
    </source>
</evidence>
<evidence type="ECO:0000313" key="2">
    <source>
        <dbReference type="EMBL" id="MER6618273.1"/>
    </source>
</evidence>
<dbReference type="SUPFAM" id="SSF47413">
    <property type="entry name" value="lambda repressor-like DNA-binding domains"/>
    <property type="match status" value="1"/>
</dbReference>
<dbReference type="PRINTS" id="PR00364">
    <property type="entry name" value="DISEASERSIST"/>
</dbReference>
<dbReference type="Gene3D" id="1.10.260.40">
    <property type="entry name" value="lambda repressor-like DNA-binding domains"/>
    <property type="match status" value="1"/>
</dbReference>
<dbReference type="Gene3D" id="3.40.50.300">
    <property type="entry name" value="P-loop containing nucleotide triphosphate hydrolases"/>
    <property type="match status" value="1"/>
</dbReference>
<proteinExistence type="predicted"/>
<gene>
    <name evidence="2" type="ORF">ABT276_34220</name>
</gene>
<dbReference type="InterPro" id="IPR001387">
    <property type="entry name" value="Cro/C1-type_HTH"/>
</dbReference>
<dbReference type="CDD" id="cd00093">
    <property type="entry name" value="HTH_XRE"/>
    <property type="match status" value="1"/>
</dbReference>
<dbReference type="InterPro" id="IPR010982">
    <property type="entry name" value="Lambda_DNA-bd_dom_sf"/>
</dbReference>
<comment type="caution">
    <text evidence="2">The sequence shown here is derived from an EMBL/GenBank/DDBJ whole genome shotgun (WGS) entry which is preliminary data.</text>
</comment>
<dbReference type="PROSITE" id="PS50943">
    <property type="entry name" value="HTH_CROC1"/>
    <property type="match status" value="1"/>
</dbReference>
<dbReference type="RefSeq" id="WP_351979168.1">
    <property type="nucleotide sequence ID" value="NZ_JBEPBX010000055.1"/>
</dbReference>
<dbReference type="PANTHER" id="PTHR47691">
    <property type="entry name" value="REGULATOR-RELATED"/>
    <property type="match status" value="1"/>
</dbReference>
<protein>
    <submittedName>
        <fullName evidence="2">Helix-turn-helix domain-containing protein</fullName>
    </submittedName>
</protein>
<accession>A0ABV1V5F2</accession>
<reference evidence="2 3" key="1">
    <citation type="submission" date="2024-06" db="EMBL/GenBank/DDBJ databases">
        <title>The Natural Products Discovery Center: Release of the First 8490 Sequenced Strains for Exploring Actinobacteria Biosynthetic Diversity.</title>
        <authorList>
            <person name="Kalkreuter E."/>
            <person name="Kautsar S.A."/>
            <person name="Yang D."/>
            <person name="Bader C.D."/>
            <person name="Teijaro C.N."/>
            <person name="Fluegel L."/>
            <person name="Davis C.M."/>
            <person name="Simpson J.R."/>
            <person name="Lauterbach L."/>
            <person name="Steele A.D."/>
            <person name="Gui C."/>
            <person name="Meng S."/>
            <person name="Li G."/>
            <person name="Viehrig K."/>
            <person name="Ye F."/>
            <person name="Su P."/>
            <person name="Kiefer A.F."/>
            <person name="Nichols A."/>
            <person name="Cepeda A.J."/>
            <person name="Yan W."/>
            <person name="Fan B."/>
            <person name="Jiang Y."/>
            <person name="Adhikari A."/>
            <person name="Zheng C.-J."/>
            <person name="Schuster L."/>
            <person name="Cowan T.M."/>
            <person name="Smanski M.J."/>
            <person name="Chevrette M.G."/>
            <person name="De Carvalho L.P.S."/>
            <person name="Shen B."/>
        </authorList>
    </citation>
    <scope>NUCLEOTIDE SEQUENCE [LARGE SCALE GENOMIC DNA]</scope>
    <source>
        <strain evidence="2 3">NPDC000837</strain>
    </source>
</reference>
<feature type="domain" description="HTH cro/C1-type" evidence="1">
    <location>
        <begin position="11"/>
        <end position="51"/>
    </location>
</feature>
<organism evidence="2 3">
    <name type="scientific">Streptomyces xantholiticus</name>
    <dbReference type="NCBI Taxonomy" id="68285"/>
    <lineage>
        <taxon>Bacteria</taxon>
        <taxon>Bacillati</taxon>
        <taxon>Actinomycetota</taxon>
        <taxon>Actinomycetes</taxon>
        <taxon>Kitasatosporales</taxon>
        <taxon>Streptomycetaceae</taxon>
        <taxon>Streptomyces</taxon>
    </lineage>
</organism>
<dbReference type="Proteomes" id="UP001445472">
    <property type="component" value="Unassembled WGS sequence"/>
</dbReference>
<dbReference type="SMART" id="SM00530">
    <property type="entry name" value="HTH_XRE"/>
    <property type="match status" value="1"/>
</dbReference>
<dbReference type="PANTHER" id="PTHR47691:SF3">
    <property type="entry name" value="HTH-TYPE TRANSCRIPTIONAL REGULATOR RV0890C-RELATED"/>
    <property type="match status" value="1"/>
</dbReference>
<dbReference type="InterPro" id="IPR027417">
    <property type="entry name" value="P-loop_NTPase"/>
</dbReference>
<evidence type="ECO:0000259" key="1">
    <source>
        <dbReference type="PROSITE" id="PS50943"/>
    </source>
</evidence>
<name>A0ABV1V5F2_9ACTN</name>
<keyword evidence="3" id="KW-1185">Reference proteome</keyword>
<dbReference type="SUPFAM" id="SSF52540">
    <property type="entry name" value="P-loop containing nucleoside triphosphate hydrolases"/>
    <property type="match status" value="1"/>
</dbReference>
<sequence>MVSAATFGETLRKKREEAGISLRRLAHLVSYSPGWVSRVENGLVSPTLQMARLCDRQLSTDGELVALAHSLLESPQRALPPVQVPRDTEGLIGRERELQFLDHYLDKSRKDSTGMLVNIEGNVGLGKTATAVRWAHRRAEFFEDGILFADMQGYSNQVEPLAAEGVLEDFLTALGVEAVDIPASLSQRAAFFRTLTARRRILIVLDNAAGSLQVQPLLPSWHSCAVVVTSRRRLTALAVRNKAVPLPLGPLAAHDAVDVLASFADDTCGSSEAAAYRVLAGQCGYVPLALRIAGIRLAASGRVQDLVRNLTDPATRLDLLSDAEDPTLSVRAALERSYCELDGSAARMFRLLGLTRPGLTAPAAAALSDWSVSRSQRALENLADIHLAHQDGDGRYTLDELSLAFAAEKAAADGTEEACMAVLERLAA</sequence>